<feature type="transmembrane region" description="Helical" evidence="5">
    <location>
        <begin position="348"/>
        <end position="367"/>
    </location>
</feature>
<evidence type="ECO:0000313" key="8">
    <source>
        <dbReference type="Proteomes" id="UP000319375"/>
    </source>
</evidence>
<feature type="transmembrane region" description="Helical" evidence="5">
    <location>
        <begin position="86"/>
        <end position="105"/>
    </location>
</feature>
<comment type="caution">
    <text evidence="7">The sequence shown here is derived from an EMBL/GenBank/DDBJ whole genome shotgun (WGS) entry which is preliminary data.</text>
</comment>
<dbReference type="PROSITE" id="PS50850">
    <property type="entry name" value="MFS"/>
    <property type="match status" value="1"/>
</dbReference>
<dbReference type="InterPro" id="IPR020846">
    <property type="entry name" value="MFS_dom"/>
</dbReference>
<dbReference type="RefSeq" id="WP_146486870.1">
    <property type="nucleotide sequence ID" value="NZ_VIGX01000004.1"/>
</dbReference>
<feature type="transmembrane region" description="Helical" evidence="5">
    <location>
        <begin position="225"/>
        <end position="247"/>
    </location>
</feature>
<dbReference type="InterPro" id="IPR051788">
    <property type="entry name" value="MFS_Transporter"/>
</dbReference>
<dbReference type="AlphaFoldDB" id="A0A5C5S4D4"/>
<gene>
    <name evidence="7" type="ORF">FK530_10040</name>
</gene>
<dbReference type="SUPFAM" id="SSF103473">
    <property type="entry name" value="MFS general substrate transporter"/>
    <property type="match status" value="1"/>
</dbReference>
<accession>A0A5C5S4D4</accession>
<keyword evidence="8" id="KW-1185">Reference proteome</keyword>
<feature type="transmembrane region" description="Helical" evidence="5">
    <location>
        <begin position="12"/>
        <end position="38"/>
    </location>
</feature>
<name>A0A5C5S4D4_9ACTN</name>
<reference evidence="7 8" key="1">
    <citation type="submission" date="2019-06" db="EMBL/GenBank/DDBJ databases">
        <title>Tsukamurella conjunctivitidis sp. nov., Tsukamurella assacharolytica sp. nov. and Tsukamurella sputae sp. nov. isolated from patients with conjunctivitis, bacteraemia (lymphoma) and respiratory infection (sputum) in Hong Kong.</title>
        <authorList>
            <person name="Teng J.L.L."/>
            <person name="Lee H.H."/>
            <person name="Fong J.Y.H."/>
            <person name="Fok K.M.N."/>
            <person name="Lau S.K.P."/>
            <person name="Woo P.C.Y."/>
        </authorList>
    </citation>
    <scope>NUCLEOTIDE SEQUENCE [LARGE SCALE GENOMIC DNA]</scope>
    <source>
        <strain evidence="7 8">HKU72</strain>
    </source>
</reference>
<evidence type="ECO:0000256" key="4">
    <source>
        <dbReference type="ARBA" id="ARBA00023136"/>
    </source>
</evidence>
<feature type="transmembrane region" description="Helical" evidence="5">
    <location>
        <begin position="111"/>
        <end position="134"/>
    </location>
</feature>
<dbReference type="InterPro" id="IPR036259">
    <property type="entry name" value="MFS_trans_sf"/>
</dbReference>
<dbReference type="GO" id="GO:0005886">
    <property type="term" value="C:plasma membrane"/>
    <property type="evidence" value="ECO:0007669"/>
    <property type="project" value="UniProtKB-SubCell"/>
</dbReference>
<proteinExistence type="predicted"/>
<sequence>MSVGFQEQKAEAVGGSVLAWRNAVAVIFALSGLTFASYLGRLPQVRDDLGASTLQVSLLTFGLAVGSVVGLVGSGALAARYGARRVIAVTLPALGVTMIAAAAGAQAGNYVLTLLPLVLVGLSHGITDVCMNLSGAENERALGRTVMPAFHAAFSLGTVAGALTAAAAQAAHVPLLPHLLVVNGVLLVVGWFALRHVPFRAHDADDHAPVSRRERLAVWREPRTLLIGLMVLGMALTEGSANDWLALAMVDDHGTSKTVGTLTFAVFVTFMTIGRLAGTRVLDSFGRVRTLRACGALAFVGLTMVIFGPTWLAYAGVALWGLGASLGFPVGMSAAADQPRMAAARVSVVSTIGYLSFLAGPPIIGALGQYVTLLYALVLVLVAFAVTVVVAPAAREPEPAASGGPSNWV</sequence>
<organism evidence="7 8">
    <name type="scientific">Tsukamurella conjunctivitidis</name>
    <dbReference type="NCBI Taxonomy" id="2592068"/>
    <lineage>
        <taxon>Bacteria</taxon>
        <taxon>Bacillati</taxon>
        <taxon>Actinomycetota</taxon>
        <taxon>Actinomycetes</taxon>
        <taxon>Mycobacteriales</taxon>
        <taxon>Tsukamurellaceae</taxon>
        <taxon>Tsukamurella</taxon>
    </lineage>
</organism>
<keyword evidence="3 5" id="KW-1133">Transmembrane helix</keyword>
<dbReference type="Proteomes" id="UP000319375">
    <property type="component" value="Unassembled WGS sequence"/>
</dbReference>
<dbReference type="Gene3D" id="1.20.1250.20">
    <property type="entry name" value="MFS general substrate transporter like domains"/>
    <property type="match status" value="2"/>
</dbReference>
<keyword evidence="2 5" id="KW-0812">Transmembrane</keyword>
<feature type="transmembrane region" description="Helical" evidence="5">
    <location>
        <begin position="290"/>
        <end position="311"/>
    </location>
</feature>
<dbReference type="PANTHER" id="PTHR23514">
    <property type="entry name" value="BYPASS OF STOP CODON PROTEIN 6"/>
    <property type="match status" value="1"/>
</dbReference>
<feature type="transmembrane region" description="Helical" evidence="5">
    <location>
        <begin position="373"/>
        <end position="394"/>
    </location>
</feature>
<feature type="transmembrane region" description="Helical" evidence="5">
    <location>
        <begin position="175"/>
        <end position="194"/>
    </location>
</feature>
<dbReference type="PANTHER" id="PTHR23514:SF13">
    <property type="entry name" value="INNER MEMBRANE PROTEIN YBJJ"/>
    <property type="match status" value="1"/>
</dbReference>
<evidence type="ECO:0000256" key="1">
    <source>
        <dbReference type="ARBA" id="ARBA00004651"/>
    </source>
</evidence>
<evidence type="ECO:0000313" key="7">
    <source>
        <dbReference type="EMBL" id="TWS29141.1"/>
    </source>
</evidence>
<feature type="transmembrane region" description="Helical" evidence="5">
    <location>
        <begin position="58"/>
        <end position="79"/>
    </location>
</feature>
<dbReference type="Pfam" id="PF07690">
    <property type="entry name" value="MFS_1"/>
    <property type="match status" value="2"/>
</dbReference>
<protein>
    <submittedName>
        <fullName evidence="7">MFS transporter</fullName>
    </submittedName>
</protein>
<keyword evidence="4 5" id="KW-0472">Membrane</keyword>
<evidence type="ECO:0000256" key="5">
    <source>
        <dbReference type="SAM" id="Phobius"/>
    </source>
</evidence>
<dbReference type="InterPro" id="IPR011701">
    <property type="entry name" value="MFS"/>
</dbReference>
<evidence type="ECO:0000259" key="6">
    <source>
        <dbReference type="PROSITE" id="PS50850"/>
    </source>
</evidence>
<feature type="transmembrane region" description="Helical" evidence="5">
    <location>
        <begin position="146"/>
        <end position="169"/>
    </location>
</feature>
<feature type="domain" description="Major facilitator superfamily (MFS) profile" evidence="6">
    <location>
        <begin position="20"/>
        <end position="395"/>
    </location>
</feature>
<dbReference type="GO" id="GO:0022857">
    <property type="term" value="F:transmembrane transporter activity"/>
    <property type="evidence" value="ECO:0007669"/>
    <property type="project" value="InterPro"/>
</dbReference>
<evidence type="ECO:0000256" key="3">
    <source>
        <dbReference type="ARBA" id="ARBA00022989"/>
    </source>
</evidence>
<evidence type="ECO:0000256" key="2">
    <source>
        <dbReference type="ARBA" id="ARBA00022692"/>
    </source>
</evidence>
<comment type="subcellular location">
    <subcellularLocation>
        <location evidence="1">Cell membrane</location>
        <topology evidence="1">Multi-pass membrane protein</topology>
    </subcellularLocation>
</comment>
<feature type="transmembrane region" description="Helical" evidence="5">
    <location>
        <begin position="259"/>
        <end position="278"/>
    </location>
</feature>
<dbReference type="OrthoDB" id="9809599at2"/>
<dbReference type="EMBL" id="VIGX01000004">
    <property type="protein sequence ID" value="TWS29141.1"/>
    <property type="molecule type" value="Genomic_DNA"/>
</dbReference>
<dbReference type="CDD" id="cd17393">
    <property type="entry name" value="MFS_MosC_like"/>
    <property type="match status" value="1"/>
</dbReference>